<dbReference type="CDD" id="cd19543">
    <property type="entry name" value="DCL_NRPS"/>
    <property type="match status" value="1"/>
</dbReference>
<dbReference type="NCBIfam" id="NF003417">
    <property type="entry name" value="PRK04813.1"/>
    <property type="match status" value="3"/>
</dbReference>
<dbReference type="PROSITE" id="PS50075">
    <property type="entry name" value="CARRIER"/>
    <property type="match status" value="3"/>
</dbReference>
<dbReference type="SMART" id="SM00824">
    <property type="entry name" value="PKS_TE"/>
    <property type="match status" value="1"/>
</dbReference>
<dbReference type="InterPro" id="IPR006162">
    <property type="entry name" value="Ppantetheine_attach_site"/>
</dbReference>
<reference evidence="6 7" key="1">
    <citation type="submission" date="2022-10" db="EMBL/GenBank/DDBJ databases">
        <title>The complete genomes of actinobacterial strains from the NBC collection.</title>
        <authorList>
            <person name="Joergensen T.S."/>
            <person name="Alvarez Arevalo M."/>
            <person name="Sterndorff E.B."/>
            <person name="Faurdal D."/>
            <person name="Vuksanovic O."/>
            <person name="Mourched A.-S."/>
            <person name="Charusanti P."/>
            <person name="Shaw S."/>
            <person name="Blin K."/>
            <person name="Weber T."/>
        </authorList>
    </citation>
    <scope>NUCLEOTIDE SEQUENCE [LARGE SCALE GENOMIC DNA]</scope>
    <source>
        <strain evidence="6 7">NBC 01774</strain>
    </source>
</reference>
<dbReference type="Gene3D" id="3.30.559.30">
    <property type="entry name" value="Nonribosomal peptide synthetase, condensation domain"/>
    <property type="match status" value="3"/>
</dbReference>
<dbReference type="SUPFAM" id="SSF52777">
    <property type="entry name" value="CoA-dependent acyltransferases"/>
    <property type="match status" value="6"/>
</dbReference>
<dbReference type="InterPro" id="IPR020802">
    <property type="entry name" value="TesA-like"/>
</dbReference>
<dbReference type="PROSITE" id="PS00012">
    <property type="entry name" value="PHOSPHOPANTETHEINE"/>
    <property type="match status" value="3"/>
</dbReference>
<dbReference type="SUPFAM" id="SSF53474">
    <property type="entry name" value="alpha/beta-Hydrolases"/>
    <property type="match status" value="1"/>
</dbReference>
<dbReference type="Pfam" id="PF00668">
    <property type="entry name" value="Condensation"/>
    <property type="match status" value="3"/>
</dbReference>
<dbReference type="CDD" id="cd05930">
    <property type="entry name" value="A_NRPS"/>
    <property type="match status" value="2"/>
</dbReference>
<dbReference type="InterPro" id="IPR020806">
    <property type="entry name" value="PKS_PP-bd"/>
</dbReference>
<dbReference type="SMART" id="SM00823">
    <property type="entry name" value="PKS_PP"/>
    <property type="match status" value="3"/>
</dbReference>
<dbReference type="Gene3D" id="3.30.300.30">
    <property type="match status" value="3"/>
</dbReference>
<dbReference type="SUPFAM" id="SSF47336">
    <property type="entry name" value="ACP-like"/>
    <property type="match status" value="3"/>
</dbReference>
<dbReference type="CDD" id="cd19540">
    <property type="entry name" value="LCL_NRPS-like"/>
    <property type="match status" value="2"/>
</dbReference>
<evidence type="ECO:0000256" key="1">
    <source>
        <dbReference type="ARBA" id="ARBA00001957"/>
    </source>
</evidence>
<dbReference type="InterPro" id="IPR029058">
    <property type="entry name" value="AB_hydrolase_fold"/>
</dbReference>
<organism evidence="6 7">
    <name type="scientific">Streptomyces decoyicus</name>
    <dbReference type="NCBI Taxonomy" id="249567"/>
    <lineage>
        <taxon>Bacteria</taxon>
        <taxon>Bacillati</taxon>
        <taxon>Actinomycetota</taxon>
        <taxon>Actinomycetes</taxon>
        <taxon>Kitasatosporales</taxon>
        <taxon>Streptomycetaceae</taxon>
        <taxon>Streptomyces</taxon>
    </lineage>
</organism>
<proteinExistence type="predicted"/>
<dbReference type="SUPFAM" id="SSF56801">
    <property type="entry name" value="Acetyl-CoA synthetase-like"/>
    <property type="match status" value="3"/>
</dbReference>
<feature type="region of interest" description="Disordered" evidence="4">
    <location>
        <begin position="2004"/>
        <end position="2024"/>
    </location>
</feature>
<dbReference type="Proteomes" id="UP001344251">
    <property type="component" value="Chromosome"/>
</dbReference>
<dbReference type="InterPro" id="IPR020845">
    <property type="entry name" value="AMP-binding_CS"/>
</dbReference>
<dbReference type="Pfam" id="PF00550">
    <property type="entry name" value="PP-binding"/>
    <property type="match status" value="3"/>
</dbReference>
<keyword evidence="7" id="KW-1185">Reference proteome</keyword>
<dbReference type="InterPro" id="IPR001031">
    <property type="entry name" value="Thioesterase"/>
</dbReference>
<feature type="domain" description="Carrier" evidence="5">
    <location>
        <begin position="967"/>
        <end position="1042"/>
    </location>
</feature>
<evidence type="ECO:0000256" key="4">
    <source>
        <dbReference type="SAM" id="MobiDB-lite"/>
    </source>
</evidence>
<dbReference type="InterPro" id="IPR001242">
    <property type="entry name" value="Condensation_dom"/>
</dbReference>
<dbReference type="InterPro" id="IPR025110">
    <property type="entry name" value="AMP-bd_C"/>
</dbReference>
<protein>
    <submittedName>
        <fullName evidence="6">Amino acid adenylation domain-containing protein</fullName>
    </submittedName>
</protein>
<dbReference type="Gene3D" id="3.40.50.980">
    <property type="match status" value="6"/>
</dbReference>
<dbReference type="RefSeq" id="WP_326617960.1">
    <property type="nucleotide sequence ID" value="NZ_CP109106.1"/>
</dbReference>
<keyword evidence="2" id="KW-0596">Phosphopantetheine</keyword>
<evidence type="ECO:0000313" key="6">
    <source>
        <dbReference type="EMBL" id="WSB68475.1"/>
    </source>
</evidence>
<evidence type="ECO:0000256" key="2">
    <source>
        <dbReference type="ARBA" id="ARBA00022450"/>
    </source>
</evidence>
<dbReference type="NCBIfam" id="TIGR01733">
    <property type="entry name" value="AA-adenyl-dom"/>
    <property type="match status" value="3"/>
</dbReference>
<dbReference type="InterPro" id="IPR023213">
    <property type="entry name" value="CAT-like_dom_sf"/>
</dbReference>
<dbReference type="PROSITE" id="PS00455">
    <property type="entry name" value="AMP_BINDING"/>
    <property type="match status" value="2"/>
</dbReference>
<feature type="compositionally biased region" description="Low complexity" evidence="4">
    <location>
        <begin position="2706"/>
        <end position="2718"/>
    </location>
</feature>
<comment type="cofactor">
    <cofactor evidence="1">
        <name>pantetheine 4'-phosphate</name>
        <dbReference type="ChEBI" id="CHEBI:47942"/>
    </cofactor>
</comment>
<name>A0ABZ1FDN0_9ACTN</name>
<dbReference type="Gene3D" id="1.10.1200.10">
    <property type="entry name" value="ACP-like"/>
    <property type="match status" value="2"/>
</dbReference>
<dbReference type="InterPro" id="IPR010071">
    <property type="entry name" value="AA_adenyl_dom"/>
</dbReference>
<gene>
    <name evidence="6" type="ORF">OG863_11190</name>
</gene>
<dbReference type="Pfam" id="PF00501">
    <property type="entry name" value="AMP-binding"/>
    <property type="match status" value="3"/>
</dbReference>
<dbReference type="InterPro" id="IPR045851">
    <property type="entry name" value="AMP-bd_C_sf"/>
</dbReference>
<dbReference type="Gene3D" id="2.30.38.10">
    <property type="entry name" value="Luciferase, Domain 3"/>
    <property type="match status" value="3"/>
</dbReference>
<dbReference type="CDD" id="cd17652">
    <property type="entry name" value="A_NRPS_CmdD_like"/>
    <property type="match status" value="1"/>
</dbReference>
<dbReference type="Gene3D" id="3.30.559.10">
    <property type="entry name" value="Chloramphenicol acetyltransferase-like domain"/>
    <property type="match status" value="3"/>
</dbReference>
<sequence length="3447" mass="371186">MKTQSALEDVLPLAPLQEGFLFHALYDGQAPDIYNVQLVLRIEGAVDTAVLRKSVDALLTRHANLRAGFRTRKNGQPIQVIHRHVPVPLKEIALAATEETEREAELERWLAADRAERFDLARPPLLRLTLVRLGDQRYCLALTSHHILLDGWSTPLLLDELFTLYAQQGSPAGLPRLTPYRDYLGWLGKQDLGRAERAWQQALSGLDGPTRVADTAERTPALPERVTRELSEEFTAELTAAARGRRLTMNSVLQGAWAVVLAQLTGRDDVVFGTTVSTRPAELPGSEAMIGLFINTIPVRARPAQERSFLENLARFQEEQSALLPHQYLGLGRIQQLAGAGELFDTTTVFENYPVGAGDDDAPVAGLRLTEADGRDATHYALNLVGDQLGGRLTLRLDYRADLFGRETAEAVVARVHRLLASAVTEPDVPLGRIDLTDPGEHARLGAWNDTAHEVPATTPLTLFEAQCARTPQATAVVFEDTALTYAELNERADRLAHLLIARGARPEQLVALALPRSADMIVALLGVLKSGAAYLPLDPGHPKDRIAFTLADAAPAMVITTTEAAAATAGAGIPQLVLDAAGTQEALAAQPATAPVRPGLLPSHPAYAIYTSGSTGTPKGVLVEHGALVSHMSWMAAAFPLGAQDTVLARTALTFDASVWEIWLPLLTGATLCVAPESLSREPERLLAYIRRHGVTVAQFVPSLLAVVAGAVRDDEALPLQRIFVGGEPLAPALAARTAESWGVSVTNLYGPTESTVQITTHTFDPAADTGVVPVGRPVWNTRIHVLDAALKPVPVGVPGELYVAGDQLARGYLRRTDLTAGRFVADPFGAPGTRMYRTGDVVKRRADGLLEFAGRADDQVKIRGLRIEPGEIEAVIGSHPLVRQAAVVVREDRPGDQRIVAYVVPAEDAGTTPAGLRAHAAQTLPDYMVPAAFVPLDALPLTPNGKLDRRALPAPDLVSTAASRRPRDPREEILCGLFAEVLGVDRVGADDNFFDLGGHSLLAMRLISRVRTVLGVEPAVRDLFETPTAAGLAGRLDHVAGARAALMPVERPERVPLSFAQRRLWFLHQLEGPSATYNVPMPLRLTGSLNVEALREALHDLTDRHETLRTVFPESNGTPYQHVLHGDAARPAIDIVPVGEDDLDTAVSQAVTHTFDLTTDVPLRAWVFTLTHDEHLVLLLAHHIVSDGASLAPLAQDLSIAYAARCDGITPQWAPLPVQYADYTLWQREVLGDENDPDSVISRQIDYWRSTLTGLPEQLALPTDRPRPAVASHQGDSVEMELDAEMHRGLVRLAREHQVSVFMVVQAGIAALLTRLGAGTDIPIGSPIAGRTDDALEDLVGFFVNTLVLRTDTSGDPTFTELLGRVREADLAAYAHQDVPFERLVEIVNPTRSLAHHPLFQVILTFQNSSDLELDLAGLAVREHALDAASAKFDLSFALEEQLDSSGVPSGMRGSVEFATDLFDRQTAQSIAAWLERLLRNAVQDAARPIGELDVLTAQERELLLNGWNDTTRDVPDATLAELFEVQVARTPQAAAVEHEGTQLTYSELNVRANQLAHHLISRNVGPEQIVALALPRTIDVVVAILAVAKTGAAYLPVDPDYPADRITYLFSDARPTLLITDEATAAGLPDTGVTTLITDQLRTAGLPATDPTNADRLREAKTSHPVFVIYTSGSTGRPKGVVVEHRSLNLYLRWAHAAYPAMSGRTLVHSPVSFDLTVTGLLGPLTLGGCAHLVELDEGTAPDLAQAPTFVKATPSHLSLLKNLPAHISPTEQLVLGGEALLGEALDEWRRDHPGTTVINEYGPTETTVGCTQYRIEPGQPAPTGTITIGHPIWNTQIHILDAHLQPVPPNVTGELYIAGDLLARGYLHRPDLTATRFTANPHGAPGSRMYRTGDLARRRPDGQLEFAGRIDTQVKVRGYRIELGEIEATLTNHPHVRQAAVIVREDQPGDQRIVAYVIPTEDDSPIATELRDHAAQTLPDYMVPAAVVTLDTLPLTPNGKLDHKALPAPQFTPTTTTRGPRNTHEELLCHAFAQTLGVDRVGIDDNFFDLGGHSLLATRLTSRIRTTLNTELTVRDLFEAPTVATLATRLHHTTGARTPLTPRPRPDRIPLSPAQHRLWFLHQLEGPSATYNVPMVLRLTGELDTAALRDALHDLTDRHETLRTVFPEYFGTPYQHVLHGDAARPAIDIVPVNEDDLDTAVSQAVTHTFDLTTDVPLRAWVFTTGADQHTLLILAHHIAGDGWSMGPLAQDLATAYAARCDGNAPQWAPLPVQYADYALWQREVLGDESDPQSLISRQIDYWRTTLAALPDHLELPTDRPRPAIAGHQGGSVPFAWDTDLHHGITRLAREHQASVFMVVHTALATLLTRLGAGTDIPLGSPIAGRTDNALDNLVGFFINTLVLRTDTSGNPTFTELLGRVRETDLAAYTHQDVPFERLVELLNPTRSLAHNPLFQVVLGLESASDGEFAMRGLSAESAGVDTGVAKVDLAVNLLEVFGEGGEAVGMRGVVEFATDLFDRRTAETIALRLERLLRTAVDDASRPIAELDILSVDERELLLHGWNDTAHDVPDATLPELFEAQVVRTPDAPALEHEGTRLTYTELNTRANQFAHQLIAQGAGPEKYVAVALPRSIDFVVAILAIVKAGAAYVPLDPDYPAERLTYMLDDARPTLLVTDKNTAAGLPDTDLTTVILDTDTDTETGTETGSSSGSGTSRPAPLNPDNSHRTTPLLTTHPAYLIYTSGSTGQPKGVVVSHGGVANLSAHQTARLGAGPGCRVSQLVSPSFDVSVAELCMGLLSGACLVLPPRPLAGEELAEFLAEREITHAHLPASLLVGMPRRELPSLASLMVGAEACPPDVTAFWSAGRRMVNAYGPTEATVDTCFAVCGPEQGTGPTPIGRPVFNTRLYVLDSALQPVPAGVPGELYISGPGLARGYLGRPELTAARFIADPFSAGGGRMYRTGDLVRRRADGQLEFIGRVDHQVKVRGFRIELGEIENVLAAQPAAEQVAVVVREDRPGDRRIVAYVVPAGANGAELEGAELRSRVAEVLPEYMVPSAFVALDALPLTPNGKLDRTALPAPELSGAADGRGPRDAHEEKLCAIFAEVLGADRVGIDDNFFDLGGHSLLATRLTSRIRGEFGIELTVREVFGAPTVAGLARRTGGGAGDGGQNDGLGVLLPLRASGSGTPLFCAHPSVPLSWCYTGLLGVLAADTPVYGLQSRGLAGDGALPETFAEMAEDYTAQIRRVQPAGPYRLLGYSLGGNIVHAIATRLQDLGEEVELLAVLDAYPGGDVEAVPLDDGQVLARFHADLGRGNGEEYDEAGQREQVIDSLRTGLPGTFTEEQLARILDAMINGVGNNSRYEPGTFKGDLLLFTTTVGRADPAAMPEAWSRVVAGGIENHRIACPHDDLLEGDPLRAVGAVLSERMRELDARGALLTGGGAA</sequence>
<dbReference type="InterPro" id="IPR036736">
    <property type="entry name" value="ACP-like_sf"/>
</dbReference>
<dbReference type="PANTHER" id="PTHR45527">
    <property type="entry name" value="NONRIBOSOMAL PEPTIDE SYNTHETASE"/>
    <property type="match status" value="1"/>
</dbReference>
<dbReference type="Pfam" id="PF13193">
    <property type="entry name" value="AMP-binding_C"/>
    <property type="match status" value="3"/>
</dbReference>
<dbReference type="Pfam" id="PF00975">
    <property type="entry name" value="Thioesterase"/>
    <property type="match status" value="1"/>
</dbReference>
<accession>A0ABZ1FDN0</accession>
<feature type="domain" description="Carrier" evidence="5">
    <location>
        <begin position="2023"/>
        <end position="2098"/>
    </location>
</feature>
<feature type="region of interest" description="Disordered" evidence="4">
    <location>
        <begin position="2700"/>
        <end position="2730"/>
    </location>
</feature>
<feature type="domain" description="Carrier" evidence="5">
    <location>
        <begin position="3094"/>
        <end position="3169"/>
    </location>
</feature>
<evidence type="ECO:0000256" key="3">
    <source>
        <dbReference type="ARBA" id="ARBA00022553"/>
    </source>
</evidence>
<dbReference type="EMBL" id="CP109106">
    <property type="protein sequence ID" value="WSB68475.1"/>
    <property type="molecule type" value="Genomic_DNA"/>
</dbReference>
<evidence type="ECO:0000313" key="7">
    <source>
        <dbReference type="Proteomes" id="UP001344251"/>
    </source>
</evidence>
<dbReference type="InterPro" id="IPR000873">
    <property type="entry name" value="AMP-dep_synth/lig_dom"/>
</dbReference>
<dbReference type="PANTHER" id="PTHR45527:SF1">
    <property type="entry name" value="FATTY ACID SYNTHASE"/>
    <property type="match status" value="1"/>
</dbReference>
<dbReference type="Gene3D" id="3.40.50.1820">
    <property type="entry name" value="alpha/beta hydrolase"/>
    <property type="match status" value="1"/>
</dbReference>
<keyword evidence="3" id="KW-0597">Phosphoprotein</keyword>
<dbReference type="InterPro" id="IPR009081">
    <property type="entry name" value="PP-bd_ACP"/>
</dbReference>
<evidence type="ECO:0000259" key="5">
    <source>
        <dbReference type="PROSITE" id="PS50075"/>
    </source>
</evidence>